<dbReference type="OrthoDB" id="9801426at2"/>
<organism evidence="3 4">
    <name type="scientific">Gemmobacter aquatilis</name>
    <dbReference type="NCBI Taxonomy" id="933059"/>
    <lineage>
        <taxon>Bacteria</taxon>
        <taxon>Pseudomonadati</taxon>
        <taxon>Pseudomonadota</taxon>
        <taxon>Alphaproteobacteria</taxon>
        <taxon>Rhodobacterales</taxon>
        <taxon>Paracoccaceae</taxon>
        <taxon>Gemmobacter</taxon>
    </lineage>
</organism>
<name>A0A1H8MVI9_9RHOB</name>
<dbReference type="InterPro" id="IPR013022">
    <property type="entry name" value="Xyl_isomerase-like_TIM-brl"/>
</dbReference>
<dbReference type="RefSeq" id="WP_091303498.1">
    <property type="nucleotide sequence ID" value="NZ_FOCE01000015.1"/>
</dbReference>
<dbReference type="Gene3D" id="3.20.20.150">
    <property type="entry name" value="Divalent-metal-dependent TIM barrel enzymes"/>
    <property type="match status" value="1"/>
</dbReference>
<accession>A0A1H8MVI9</accession>
<sequence length="291" mass="30897">MAQFGVHALVFTSDWNAASAKAACQTAREIGYDLIEVLIFDPATLDVAATARAAREAGIGLRLGMALSAGSDISSIDPVEAARGEATVARCLEIASELSTPAVSGITYAAFNSYAAAPTAAQRAQVAEALARLDTRAGQLGVKLGLEPVNRYESYLVNTLDQGAELIRMSEARNLFLHMDTFHMNIEEADIAATIQRNAALLGYAHLADNHRGLLGTGAFDVKGFFRALCAVGYSGDYTVESFSPVALSPDLAGGLRLWRQAWQEPAHAARVALEAMQRGLSEARAAVTPW</sequence>
<feature type="domain" description="Xylose isomerase-like TIM barrel" evidence="2">
    <location>
        <begin position="25"/>
        <end position="248"/>
    </location>
</feature>
<reference evidence="3 4" key="1">
    <citation type="submission" date="2016-10" db="EMBL/GenBank/DDBJ databases">
        <authorList>
            <person name="de Groot N.N."/>
        </authorList>
    </citation>
    <scope>NUCLEOTIDE SEQUENCE [LARGE SCALE GENOMIC DNA]</scope>
    <source>
        <strain evidence="3 4">DSM 3857</strain>
    </source>
</reference>
<dbReference type="STRING" id="933059.SAMN04488103_1152"/>
<gene>
    <name evidence="3" type="ORF">SAMN04488103_1152</name>
</gene>
<dbReference type="AlphaFoldDB" id="A0A1H8MVI9"/>
<evidence type="ECO:0000313" key="3">
    <source>
        <dbReference type="EMBL" id="SEO21274.1"/>
    </source>
</evidence>
<evidence type="ECO:0000313" key="4">
    <source>
        <dbReference type="Proteomes" id="UP000198761"/>
    </source>
</evidence>
<dbReference type="GO" id="GO:0016853">
    <property type="term" value="F:isomerase activity"/>
    <property type="evidence" value="ECO:0007669"/>
    <property type="project" value="UniProtKB-KW"/>
</dbReference>
<dbReference type="SUPFAM" id="SSF51658">
    <property type="entry name" value="Xylose isomerase-like"/>
    <property type="match status" value="1"/>
</dbReference>
<evidence type="ECO:0000256" key="1">
    <source>
        <dbReference type="ARBA" id="ARBA00023235"/>
    </source>
</evidence>
<keyword evidence="4" id="KW-1185">Reference proteome</keyword>
<keyword evidence="1" id="KW-0413">Isomerase</keyword>
<dbReference type="PANTHER" id="PTHR43489">
    <property type="entry name" value="ISOMERASE"/>
    <property type="match status" value="1"/>
</dbReference>
<proteinExistence type="predicted"/>
<dbReference type="InterPro" id="IPR036237">
    <property type="entry name" value="Xyl_isomerase-like_sf"/>
</dbReference>
<dbReference type="InterPro" id="IPR050417">
    <property type="entry name" value="Sugar_Epim/Isomerase"/>
</dbReference>
<protein>
    <submittedName>
        <fullName evidence="3">D-psicose/D-tagatose/L-ribulose 3-epimerase</fullName>
    </submittedName>
</protein>
<dbReference type="Proteomes" id="UP000198761">
    <property type="component" value="Unassembled WGS sequence"/>
</dbReference>
<dbReference type="EMBL" id="FOCE01000015">
    <property type="protein sequence ID" value="SEO21274.1"/>
    <property type="molecule type" value="Genomic_DNA"/>
</dbReference>
<evidence type="ECO:0000259" key="2">
    <source>
        <dbReference type="Pfam" id="PF01261"/>
    </source>
</evidence>
<dbReference type="PANTHER" id="PTHR43489:SF7">
    <property type="entry name" value="3-DEHYDRO-D-GULOSIDE 4-EPIMERASE-RELATED"/>
    <property type="match status" value="1"/>
</dbReference>
<dbReference type="Pfam" id="PF01261">
    <property type="entry name" value="AP_endonuc_2"/>
    <property type="match status" value="1"/>
</dbReference>